<reference evidence="7" key="1">
    <citation type="journal article" date="2021" name="Genome Biol. Evol.">
        <title>A High-Quality Reference Genome for a Parasitic Bivalve with Doubly Uniparental Inheritance (Bivalvia: Unionida).</title>
        <authorList>
            <person name="Smith C.H."/>
        </authorList>
    </citation>
    <scope>NUCLEOTIDE SEQUENCE</scope>
    <source>
        <strain evidence="7">CHS0354</strain>
    </source>
</reference>
<dbReference type="PANTHER" id="PTHR46682">
    <property type="entry name" value="ADHESION G-PROTEIN COUPLED RECEPTOR V1"/>
    <property type="match status" value="1"/>
</dbReference>
<gene>
    <name evidence="7" type="ORF">CHS0354_004407</name>
</gene>
<name>A0AAE0SZU9_9BIVA</name>
<dbReference type="GO" id="GO:0005737">
    <property type="term" value="C:cytoplasm"/>
    <property type="evidence" value="ECO:0007669"/>
    <property type="project" value="TreeGrafter"/>
</dbReference>
<protein>
    <recommendedName>
        <fullName evidence="6">G-protein coupled receptors family 2 profile 2 domain-containing protein</fullName>
    </recommendedName>
</protein>
<evidence type="ECO:0000313" key="8">
    <source>
        <dbReference type="Proteomes" id="UP001195483"/>
    </source>
</evidence>
<dbReference type="GO" id="GO:0010855">
    <property type="term" value="F:adenylate cyclase inhibitor activity"/>
    <property type="evidence" value="ECO:0007669"/>
    <property type="project" value="TreeGrafter"/>
</dbReference>
<sequence length="309" mass="35387">MNDEHTDRKYVLFFLLGWGLPGVILAAFYVVTYNVYKYIYSMPYDFVYGDVNNNGDICFITNPYAALGGIIVPVLLLLVVVGVVFVKAFQVLAQWQAYDDIFRGRYNIHEVRILLLFWAVIVLTWLWGGLHLAYGQLWMLIMFFIFNTVMGLMALILYAVLRNPCVYQRLNPRKVSTYSVNGSLHHQNLRHGVEQYGFHPSNLDIASLKGSKASLLNESWERDSVPFHSTMKVKRTLPAHANIYVTPPVLHQNLDDSDTKDFDDLLYALKTGGSFTPSDESYDSDKLSYVSSKMDIYELKRIDIADTHI</sequence>
<dbReference type="Proteomes" id="UP001195483">
    <property type="component" value="Unassembled WGS sequence"/>
</dbReference>
<keyword evidence="3 5" id="KW-1133">Transmembrane helix</keyword>
<dbReference type="InterPro" id="IPR017981">
    <property type="entry name" value="GPCR_2-like_7TM"/>
</dbReference>
<dbReference type="InterPro" id="IPR000832">
    <property type="entry name" value="GPCR_2_secretin-like"/>
</dbReference>
<dbReference type="GO" id="GO:0071277">
    <property type="term" value="P:cellular response to calcium ion"/>
    <property type="evidence" value="ECO:0007669"/>
    <property type="project" value="TreeGrafter"/>
</dbReference>
<dbReference type="PANTHER" id="PTHR46682:SF1">
    <property type="entry name" value="ADHESION G-PROTEIN COUPLED RECEPTOR V1"/>
    <property type="match status" value="1"/>
</dbReference>
<evidence type="ECO:0000259" key="6">
    <source>
        <dbReference type="PROSITE" id="PS50261"/>
    </source>
</evidence>
<dbReference type="GO" id="GO:0007166">
    <property type="term" value="P:cell surface receptor signaling pathway"/>
    <property type="evidence" value="ECO:0007669"/>
    <property type="project" value="InterPro"/>
</dbReference>
<dbReference type="GO" id="GO:0016020">
    <property type="term" value="C:membrane"/>
    <property type="evidence" value="ECO:0007669"/>
    <property type="project" value="UniProtKB-SubCell"/>
</dbReference>
<proteinExistence type="predicted"/>
<evidence type="ECO:0000256" key="4">
    <source>
        <dbReference type="ARBA" id="ARBA00023136"/>
    </source>
</evidence>
<feature type="transmembrane region" description="Helical" evidence="5">
    <location>
        <begin position="70"/>
        <end position="92"/>
    </location>
</feature>
<dbReference type="Pfam" id="PF00002">
    <property type="entry name" value="7tm_2"/>
    <property type="match status" value="1"/>
</dbReference>
<dbReference type="GO" id="GO:0004930">
    <property type="term" value="F:G protein-coupled receptor activity"/>
    <property type="evidence" value="ECO:0007669"/>
    <property type="project" value="InterPro"/>
</dbReference>
<keyword evidence="4 5" id="KW-0472">Membrane</keyword>
<feature type="transmembrane region" description="Helical" evidence="5">
    <location>
        <begin position="113"/>
        <end position="134"/>
    </location>
</feature>
<feature type="transmembrane region" description="Helical" evidence="5">
    <location>
        <begin position="12"/>
        <end position="36"/>
    </location>
</feature>
<keyword evidence="2 5" id="KW-0812">Transmembrane</keyword>
<keyword evidence="8" id="KW-1185">Reference proteome</keyword>
<evidence type="ECO:0000313" key="7">
    <source>
        <dbReference type="EMBL" id="KAK3601207.1"/>
    </source>
</evidence>
<reference evidence="7" key="2">
    <citation type="journal article" date="2021" name="Genome Biol. Evol.">
        <title>Developing a high-quality reference genome for a parasitic bivalve with doubly uniparental inheritance (Bivalvia: Unionida).</title>
        <authorList>
            <person name="Smith C.H."/>
        </authorList>
    </citation>
    <scope>NUCLEOTIDE SEQUENCE</scope>
    <source>
        <strain evidence="7">CHS0354</strain>
        <tissue evidence="7">Mantle</tissue>
    </source>
</reference>
<comment type="caution">
    <text evidence="7">The sequence shown here is derived from an EMBL/GenBank/DDBJ whole genome shotgun (WGS) entry which is preliminary data.</text>
</comment>
<comment type="subcellular location">
    <subcellularLocation>
        <location evidence="1">Membrane</location>
        <topology evidence="1">Multi-pass membrane protein</topology>
    </subcellularLocation>
</comment>
<feature type="transmembrane region" description="Helical" evidence="5">
    <location>
        <begin position="140"/>
        <end position="161"/>
    </location>
</feature>
<accession>A0AAE0SZU9</accession>
<evidence type="ECO:0000256" key="3">
    <source>
        <dbReference type="ARBA" id="ARBA00022989"/>
    </source>
</evidence>
<dbReference type="PROSITE" id="PS50261">
    <property type="entry name" value="G_PROTEIN_RECEP_F2_4"/>
    <property type="match status" value="1"/>
</dbReference>
<reference evidence="7" key="3">
    <citation type="submission" date="2023-05" db="EMBL/GenBank/DDBJ databases">
        <authorList>
            <person name="Smith C.H."/>
        </authorList>
    </citation>
    <scope>NUCLEOTIDE SEQUENCE</scope>
    <source>
        <strain evidence="7">CHS0354</strain>
        <tissue evidence="7">Mantle</tissue>
    </source>
</reference>
<evidence type="ECO:0000256" key="5">
    <source>
        <dbReference type="SAM" id="Phobius"/>
    </source>
</evidence>
<dbReference type="AlphaFoldDB" id="A0AAE0SZU9"/>
<organism evidence="7 8">
    <name type="scientific">Potamilus streckersoni</name>
    <dbReference type="NCBI Taxonomy" id="2493646"/>
    <lineage>
        <taxon>Eukaryota</taxon>
        <taxon>Metazoa</taxon>
        <taxon>Spiralia</taxon>
        <taxon>Lophotrochozoa</taxon>
        <taxon>Mollusca</taxon>
        <taxon>Bivalvia</taxon>
        <taxon>Autobranchia</taxon>
        <taxon>Heteroconchia</taxon>
        <taxon>Palaeoheterodonta</taxon>
        <taxon>Unionida</taxon>
        <taxon>Unionoidea</taxon>
        <taxon>Unionidae</taxon>
        <taxon>Ambleminae</taxon>
        <taxon>Lampsilini</taxon>
        <taxon>Potamilus</taxon>
    </lineage>
</organism>
<feature type="domain" description="G-protein coupled receptors family 2 profile 2" evidence="6">
    <location>
        <begin position="1"/>
        <end position="162"/>
    </location>
</feature>
<dbReference type="EMBL" id="JAEAOA010000328">
    <property type="protein sequence ID" value="KAK3601207.1"/>
    <property type="molecule type" value="Genomic_DNA"/>
</dbReference>
<dbReference type="InterPro" id="IPR026919">
    <property type="entry name" value="ADGRV1"/>
</dbReference>
<dbReference type="Gene3D" id="1.20.1070.10">
    <property type="entry name" value="Rhodopsin 7-helix transmembrane proteins"/>
    <property type="match status" value="1"/>
</dbReference>
<evidence type="ECO:0000256" key="2">
    <source>
        <dbReference type="ARBA" id="ARBA00022692"/>
    </source>
</evidence>
<evidence type="ECO:0000256" key="1">
    <source>
        <dbReference type="ARBA" id="ARBA00004141"/>
    </source>
</evidence>
<dbReference type="GO" id="GO:0001965">
    <property type="term" value="F:G-protein alpha-subunit binding"/>
    <property type="evidence" value="ECO:0007669"/>
    <property type="project" value="TreeGrafter"/>
</dbReference>